<accession>A0AAP3E9N4</accession>
<keyword evidence="2" id="KW-1185">Reference proteome</keyword>
<sequence length="161" mass="17574">MPITINDVKLTIRNLLRREWDNTNLPTTLTDRDIHTGWLDDGKGFPQVGVTNTNEGPVGGGITGFSGITGDGSGGVQTRSGSVMVTAFAGSRDDYEDRGIEELQAQKMAEEIVRIIGENQSLGELDVVSIGNRSDLTDTDSAPTEYAVQFQIRYLWKKTPQ</sequence>
<dbReference type="EMBL" id="JAOPJZ010000034">
    <property type="protein sequence ID" value="MCU4754239.1"/>
    <property type="molecule type" value="Genomic_DNA"/>
</dbReference>
<protein>
    <submittedName>
        <fullName evidence="1">Uncharacterized protein</fullName>
    </submittedName>
</protein>
<organism evidence="1 2">
    <name type="scientific">Natronosalvus hydrolyticus</name>
    <dbReference type="NCBI Taxonomy" id="2979988"/>
    <lineage>
        <taxon>Archaea</taxon>
        <taxon>Methanobacteriati</taxon>
        <taxon>Methanobacteriota</taxon>
        <taxon>Stenosarchaea group</taxon>
        <taxon>Halobacteria</taxon>
        <taxon>Halobacteriales</taxon>
        <taxon>Natrialbaceae</taxon>
        <taxon>Natronosalvus</taxon>
    </lineage>
</organism>
<dbReference type="Proteomes" id="UP001321047">
    <property type="component" value="Unassembled WGS sequence"/>
</dbReference>
<name>A0AAP3E9N4_9EURY</name>
<evidence type="ECO:0000313" key="1">
    <source>
        <dbReference type="EMBL" id="MCU4754239.1"/>
    </source>
</evidence>
<comment type="caution">
    <text evidence="1">The sequence shown here is derived from an EMBL/GenBank/DDBJ whole genome shotgun (WGS) entry which is preliminary data.</text>
</comment>
<proteinExistence type="predicted"/>
<evidence type="ECO:0000313" key="2">
    <source>
        <dbReference type="Proteomes" id="UP001321047"/>
    </source>
</evidence>
<dbReference type="RefSeq" id="WP_342810541.1">
    <property type="nucleotide sequence ID" value="NZ_JAOPJZ010000034.1"/>
</dbReference>
<gene>
    <name evidence="1" type="ORF">OB919_20025</name>
</gene>
<dbReference type="AlphaFoldDB" id="A0AAP3E9N4"/>
<reference evidence="1 2" key="1">
    <citation type="submission" date="2022-09" db="EMBL/GenBank/DDBJ databases">
        <title>Enrichment on poylsaccharides allowed isolation of novel metabolic and taxonomic groups of Haloarchaea.</title>
        <authorList>
            <person name="Sorokin D.Y."/>
            <person name="Elcheninov A.G."/>
            <person name="Khizhniak T.V."/>
            <person name="Kolganova T.V."/>
            <person name="Kublanov I.V."/>
        </authorList>
    </citation>
    <scope>NUCLEOTIDE SEQUENCE [LARGE SCALE GENOMIC DNA]</scope>
    <source>
        <strain evidence="1 2">AArc-curdl1</strain>
    </source>
</reference>